<gene>
    <name evidence="2" type="ORF">GCM10012275_38190</name>
</gene>
<protein>
    <submittedName>
        <fullName evidence="2">Uncharacterized protein</fullName>
    </submittedName>
</protein>
<name>A0A8J3CHW6_9PSEU</name>
<keyword evidence="1" id="KW-0472">Membrane</keyword>
<dbReference type="Proteomes" id="UP000637578">
    <property type="component" value="Unassembled WGS sequence"/>
</dbReference>
<keyword evidence="1" id="KW-0812">Transmembrane</keyword>
<reference evidence="2" key="1">
    <citation type="journal article" date="2014" name="Int. J. Syst. Evol. Microbiol.">
        <title>Complete genome sequence of Corynebacterium casei LMG S-19264T (=DSM 44701T), isolated from a smear-ripened cheese.</title>
        <authorList>
            <consortium name="US DOE Joint Genome Institute (JGI-PGF)"/>
            <person name="Walter F."/>
            <person name="Albersmeier A."/>
            <person name="Kalinowski J."/>
            <person name="Ruckert C."/>
        </authorList>
    </citation>
    <scope>NUCLEOTIDE SEQUENCE</scope>
    <source>
        <strain evidence="2">CGMCC 4.5737</strain>
    </source>
</reference>
<feature type="transmembrane region" description="Helical" evidence="1">
    <location>
        <begin position="49"/>
        <end position="71"/>
    </location>
</feature>
<accession>A0A8J3CHW6</accession>
<evidence type="ECO:0000313" key="3">
    <source>
        <dbReference type="Proteomes" id="UP000637578"/>
    </source>
</evidence>
<organism evidence="2 3">
    <name type="scientific">Longimycelium tulufanense</name>
    <dbReference type="NCBI Taxonomy" id="907463"/>
    <lineage>
        <taxon>Bacteria</taxon>
        <taxon>Bacillati</taxon>
        <taxon>Actinomycetota</taxon>
        <taxon>Actinomycetes</taxon>
        <taxon>Pseudonocardiales</taxon>
        <taxon>Pseudonocardiaceae</taxon>
        <taxon>Longimycelium</taxon>
    </lineage>
</organism>
<dbReference type="RefSeq" id="WP_189059562.1">
    <property type="nucleotide sequence ID" value="NZ_BMMK01000018.1"/>
</dbReference>
<reference evidence="2" key="2">
    <citation type="submission" date="2020-09" db="EMBL/GenBank/DDBJ databases">
        <authorList>
            <person name="Sun Q."/>
            <person name="Zhou Y."/>
        </authorList>
    </citation>
    <scope>NUCLEOTIDE SEQUENCE</scope>
    <source>
        <strain evidence="2">CGMCC 4.5737</strain>
    </source>
</reference>
<dbReference type="EMBL" id="BMMK01000018">
    <property type="protein sequence ID" value="GGM64010.1"/>
    <property type="molecule type" value="Genomic_DNA"/>
</dbReference>
<sequence length="77" mass="8324">MTDRDGVVIPLEQLFAELRGIRDEVREMRTELRTLHDHETRLRAIERKLWLAAGLAAGLGGGAGAGLFAALQSVLGG</sequence>
<evidence type="ECO:0000256" key="1">
    <source>
        <dbReference type="SAM" id="Phobius"/>
    </source>
</evidence>
<keyword evidence="3" id="KW-1185">Reference proteome</keyword>
<proteinExistence type="predicted"/>
<evidence type="ECO:0000313" key="2">
    <source>
        <dbReference type="EMBL" id="GGM64010.1"/>
    </source>
</evidence>
<keyword evidence="1" id="KW-1133">Transmembrane helix</keyword>
<comment type="caution">
    <text evidence="2">The sequence shown here is derived from an EMBL/GenBank/DDBJ whole genome shotgun (WGS) entry which is preliminary data.</text>
</comment>
<dbReference type="AlphaFoldDB" id="A0A8J3CHW6"/>